<dbReference type="GO" id="GO:0004123">
    <property type="term" value="F:cystathionine gamma-lyase activity"/>
    <property type="evidence" value="ECO:0007669"/>
    <property type="project" value="TreeGrafter"/>
</dbReference>
<dbReference type="Gene3D" id="3.40.640.10">
    <property type="entry name" value="Type I PLP-dependent aspartate aminotransferase-like (Major domain)"/>
    <property type="match status" value="1"/>
</dbReference>
<dbReference type="Proteomes" id="UP000251891">
    <property type="component" value="Unassembled WGS sequence"/>
</dbReference>
<comment type="caution">
    <text evidence="9">The sequence shown here is derived from an EMBL/GenBank/DDBJ whole genome shotgun (WGS) entry which is preliminary data.</text>
</comment>
<dbReference type="GO" id="GO:0019343">
    <property type="term" value="P:cysteine biosynthetic process via cystathionine"/>
    <property type="evidence" value="ECO:0007669"/>
    <property type="project" value="TreeGrafter"/>
</dbReference>
<name>A0A365HA17_9ACTN</name>
<dbReference type="CDD" id="cd00614">
    <property type="entry name" value="CGS_like"/>
    <property type="match status" value="1"/>
</dbReference>
<comment type="catalytic activity">
    <reaction evidence="5">
        <text>L-homocysteine + H2O = 2-oxobutanoate + hydrogen sulfide + NH4(+) + H(+)</text>
        <dbReference type="Rhea" id="RHEA:14501"/>
        <dbReference type="ChEBI" id="CHEBI:15377"/>
        <dbReference type="ChEBI" id="CHEBI:15378"/>
        <dbReference type="ChEBI" id="CHEBI:16763"/>
        <dbReference type="ChEBI" id="CHEBI:28938"/>
        <dbReference type="ChEBI" id="CHEBI:29919"/>
        <dbReference type="ChEBI" id="CHEBI:58199"/>
        <dbReference type="EC" id="4.4.1.2"/>
    </reaction>
    <physiologicalReaction direction="left-to-right" evidence="5">
        <dbReference type="Rhea" id="RHEA:14502"/>
    </physiologicalReaction>
</comment>
<evidence type="ECO:0000256" key="8">
    <source>
        <dbReference type="RuleBase" id="RU362118"/>
    </source>
</evidence>
<protein>
    <recommendedName>
        <fullName evidence="3">homocysteine desulfhydrase</fullName>
        <ecNumber evidence="3">4.4.1.2</ecNumber>
    </recommendedName>
    <alternativeName>
        <fullName evidence="4">Homocysteine desulfhydrase</fullName>
    </alternativeName>
</protein>
<evidence type="ECO:0000313" key="10">
    <source>
        <dbReference type="Proteomes" id="UP000251891"/>
    </source>
</evidence>
<dbReference type="FunFam" id="3.40.640.10:FF:000046">
    <property type="entry name" value="Cystathionine gamma-lyase"/>
    <property type="match status" value="1"/>
</dbReference>
<evidence type="ECO:0000256" key="6">
    <source>
        <dbReference type="ARBA" id="ARBA00052699"/>
    </source>
</evidence>
<dbReference type="Gene3D" id="3.90.1150.10">
    <property type="entry name" value="Aspartate Aminotransferase, domain 1"/>
    <property type="match status" value="1"/>
</dbReference>
<dbReference type="GO" id="GO:0019346">
    <property type="term" value="P:transsulfuration"/>
    <property type="evidence" value="ECO:0007669"/>
    <property type="project" value="InterPro"/>
</dbReference>
<dbReference type="InterPro" id="IPR015422">
    <property type="entry name" value="PyrdxlP-dep_Trfase_small"/>
</dbReference>
<dbReference type="OrthoDB" id="9780685at2"/>
<dbReference type="EC" id="4.4.1.2" evidence="3"/>
<sequence length="393" mass="41209">MSLHPETRAVHPPIPQPAAGRPLSVPLYQGHLFGYTEADTLAEAFDGPGDAYFYSRMGNPTVRALEEAVADLEGGTGALSASSGMGVISAVLLGLLSAGDHLVIQHSLYGGTHALVRDLAERRGVEVTYVSGTDPGEVRAAVRPTTRMLYLETIANPSTQVADLPALIEAAGEGVLSVVDNTFATPLLCRPLEYGADISLHSATKYICGHADVLGGVAVFADPGVHRTVWNQFTELGPVTDPFAAWLLLRGLATLPLRIARHCSNAQELAERLAAHPAVERVHYPGLPGHPQHEVARRLLPDGAGGVLSFELTGGRDAGRAFIESVRLAALAVSLGDVKTLVMHPASTSHRMLDAEGLAAAGIGAGTVRVAVGIEHPGDLWADFEQALAAAKE</sequence>
<dbReference type="InterPro" id="IPR000277">
    <property type="entry name" value="Cys/Met-Metab_PyrdxlP-dep_enz"/>
</dbReference>
<dbReference type="SUPFAM" id="SSF53383">
    <property type="entry name" value="PLP-dependent transferases"/>
    <property type="match status" value="1"/>
</dbReference>
<organism evidence="9 10">
    <name type="scientific">Actinomadura craniellae</name>
    <dbReference type="NCBI Taxonomy" id="2231787"/>
    <lineage>
        <taxon>Bacteria</taxon>
        <taxon>Bacillati</taxon>
        <taxon>Actinomycetota</taxon>
        <taxon>Actinomycetes</taxon>
        <taxon>Streptosporangiales</taxon>
        <taxon>Thermomonosporaceae</taxon>
        <taxon>Actinomadura</taxon>
    </lineage>
</organism>
<feature type="modified residue" description="N6-(pyridoxal phosphate)lysine" evidence="7">
    <location>
        <position position="205"/>
    </location>
</feature>
<dbReference type="GO" id="GO:0030170">
    <property type="term" value="F:pyridoxal phosphate binding"/>
    <property type="evidence" value="ECO:0007669"/>
    <property type="project" value="InterPro"/>
</dbReference>
<dbReference type="RefSeq" id="WP_111864587.1">
    <property type="nucleotide sequence ID" value="NZ_QLYX01000003.1"/>
</dbReference>
<keyword evidence="2 7" id="KW-0663">Pyridoxal phosphate</keyword>
<evidence type="ECO:0000256" key="4">
    <source>
        <dbReference type="ARBA" id="ARBA00047199"/>
    </source>
</evidence>
<comment type="catalytic activity">
    <reaction evidence="6">
        <text>L-methionine + H2O = methanethiol + 2-oxobutanoate + NH4(+)</text>
        <dbReference type="Rhea" id="RHEA:23800"/>
        <dbReference type="ChEBI" id="CHEBI:15377"/>
        <dbReference type="ChEBI" id="CHEBI:16007"/>
        <dbReference type="ChEBI" id="CHEBI:16763"/>
        <dbReference type="ChEBI" id="CHEBI:28938"/>
        <dbReference type="ChEBI" id="CHEBI:57844"/>
        <dbReference type="EC" id="4.4.1.11"/>
    </reaction>
    <physiologicalReaction direction="left-to-right" evidence="6">
        <dbReference type="Rhea" id="RHEA:23801"/>
    </physiologicalReaction>
</comment>
<comment type="similarity">
    <text evidence="8">Belongs to the trans-sulfuration enzymes family.</text>
</comment>
<evidence type="ECO:0000313" key="9">
    <source>
        <dbReference type="EMBL" id="RAY15848.1"/>
    </source>
</evidence>
<dbReference type="GO" id="GO:0047982">
    <property type="term" value="F:homocysteine desulfhydrase activity"/>
    <property type="evidence" value="ECO:0007669"/>
    <property type="project" value="UniProtKB-EC"/>
</dbReference>
<keyword evidence="10" id="KW-1185">Reference proteome</keyword>
<dbReference type="GO" id="GO:0005737">
    <property type="term" value="C:cytoplasm"/>
    <property type="evidence" value="ECO:0007669"/>
    <property type="project" value="TreeGrafter"/>
</dbReference>
<dbReference type="PANTHER" id="PTHR11808:SF85">
    <property type="entry name" value="CYSTATHIONINE GAMMA-LYASE-RELATED"/>
    <property type="match status" value="1"/>
</dbReference>
<dbReference type="EMBL" id="QLYX01000003">
    <property type="protein sequence ID" value="RAY15848.1"/>
    <property type="molecule type" value="Genomic_DNA"/>
</dbReference>
<gene>
    <name evidence="9" type="ORF">DPM19_08775</name>
</gene>
<dbReference type="PANTHER" id="PTHR11808">
    <property type="entry name" value="TRANS-SULFURATION ENZYME FAMILY MEMBER"/>
    <property type="match status" value="1"/>
</dbReference>
<dbReference type="Pfam" id="PF01053">
    <property type="entry name" value="Cys_Met_Meta_PP"/>
    <property type="match status" value="1"/>
</dbReference>
<comment type="cofactor">
    <cofactor evidence="1 8">
        <name>pyridoxal 5'-phosphate</name>
        <dbReference type="ChEBI" id="CHEBI:597326"/>
    </cofactor>
</comment>
<dbReference type="GO" id="GO:0018826">
    <property type="term" value="F:methionine gamma-lyase activity"/>
    <property type="evidence" value="ECO:0007669"/>
    <property type="project" value="UniProtKB-EC"/>
</dbReference>
<proteinExistence type="inferred from homology"/>
<dbReference type="AlphaFoldDB" id="A0A365HA17"/>
<evidence type="ECO:0000256" key="7">
    <source>
        <dbReference type="PIRSR" id="PIRSR001434-2"/>
    </source>
</evidence>
<evidence type="ECO:0000256" key="1">
    <source>
        <dbReference type="ARBA" id="ARBA00001933"/>
    </source>
</evidence>
<dbReference type="InterPro" id="IPR015424">
    <property type="entry name" value="PyrdxlP-dep_Trfase"/>
</dbReference>
<reference evidence="9 10" key="1">
    <citation type="submission" date="2018-06" db="EMBL/GenBank/DDBJ databases">
        <title>Actinomadura craniellae sp. nov. isolated from marine sponge Craniella sp.</title>
        <authorList>
            <person name="Li L."/>
            <person name="Xu Q.H."/>
            <person name="Lin H.W."/>
            <person name="Lu Y.H."/>
        </authorList>
    </citation>
    <scope>NUCLEOTIDE SEQUENCE [LARGE SCALE GENOMIC DNA]</scope>
    <source>
        <strain evidence="9 10">LHW63021</strain>
    </source>
</reference>
<evidence type="ECO:0000256" key="5">
    <source>
        <dbReference type="ARBA" id="ARBA00048780"/>
    </source>
</evidence>
<dbReference type="InterPro" id="IPR015421">
    <property type="entry name" value="PyrdxlP-dep_Trfase_major"/>
</dbReference>
<evidence type="ECO:0000256" key="2">
    <source>
        <dbReference type="ARBA" id="ARBA00022898"/>
    </source>
</evidence>
<dbReference type="PIRSF" id="PIRSF001434">
    <property type="entry name" value="CGS"/>
    <property type="match status" value="1"/>
</dbReference>
<accession>A0A365HA17</accession>
<evidence type="ECO:0000256" key="3">
    <source>
        <dbReference type="ARBA" id="ARBA00047175"/>
    </source>
</evidence>